<keyword evidence="5" id="KW-0418">Kinase</keyword>
<dbReference type="PANTHER" id="PTHR43047:SF72">
    <property type="entry name" value="OSMOSENSING HISTIDINE PROTEIN KINASE SLN1"/>
    <property type="match status" value="1"/>
</dbReference>
<feature type="domain" description="Response regulatory" evidence="10">
    <location>
        <begin position="111"/>
        <end position="232"/>
    </location>
</feature>
<dbReference type="InterPro" id="IPR001789">
    <property type="entry name" value="Sig_transdc_resp-reg_receiver"/>
</dbReference>
<dbReference type="AlphaFoldDB" id="A0A4V3CS79"/>
<proteinExistence type="predicted"/>
<dbReference type="PANTHER" id="PTHR43047">
    <property type="entry name" value="TWO-COMPONENT HISTIDINE PROTEIN KINASE"/>
    <property type="match status" value="1"/>
</dbReference>
<dbReference type="Proteomes" id="UP000295500">
    <property type="component" value="Unassembled WGS sequence"/>
</dbReference>
<dbReference type="InterPro" id="IPR003594">
    <property type="entry name" value="HATPase_dom"/>
</dbReference>
<gene>
    <name evidence="11" type="ORF">EV211_10323</name>
</gene>
<sequence length="236" mass="25914">MGNEREGDCIHSHLMVKDNGIGMSEAFQTRMFLPFEQESPGGNQQDRGTGLGLPIVKNLVDLMGGKITVKSKQNVGTEFHLFFDLPIVEINKVEEARPVSVDNSAVLSGKRILICEDNKLNLEIAKKLLEKKNAEVICAENGKAGVDTFMASEPGTIQAIIMDIRMPVMDGLEATRRIRALKRDDARTIPIVAMTANAFDDDVRATLEAGMNEHLGKPVDPGKLYAVLADLIEKRN</sequence>
<dbReference type="EMBL" id="SNXO01000003">
    <property type="protein sequence ID" value="TDP59602.1"/>
    <property type="molecule type" value="Genomic_DNA"/>
</dbReference>
<evidence type="ECO:0000259" key="9">
    <source>
        <dbReference type="PROSITE" id="PS50109"/>
    </source>
</evidence>
<dbReference type="SMART" id="SM00448">
    <property type="entry name" value="REC"/>
    <property type="match status" value="1"/>
</dbReference>
<dbReference type="Gene3D" id="3.40.50.2300">
    <property type="match status" value="1"/>
</dbReference>
<dbReference type="SMART" id="SM00387">
    <property type="entry name" value="HATPase_c"/>
    <property type="match status" value="1"/>
</dbReference>
<keyword evidence="12" id="KW-1185">Reference proteome</keyword>
<dbReference type="Pfam" id="PF00072">
    <property type="entry name" value="Response_reg"/>
    <property type="match status" value="1"/>
</dbReference>
<reference evidence="11 12" key="1">
    <citation type="submission" date="2019-03" db="EMBL/GenBank/DDBJ databases">
        <title>Genomic Encyclopedia of Type Strains, Phase IV (KMG-IV): sequencing the most valuable type-strain genomes for metagenomic binning, comparative biology and taxonomic classification.</title>
        <authorList>
            <person name="Goeker M."/>
        </authorList>
    </citation>
    <scope>NUCLEOTIDE SEQUENCE [LARGE SCALE GENOMIC DNA]</scope>
    <source>
        <strain evidence="11 12">DSM 28287</strain>
    </source>
</reference>
<evidence type="ECO:0000313" key="12">
    <source>
        <dbReference type="Proteomes" id="UP000295500"/>
    </source>
</evidence>
<evidence type="ECO:0000256" key="4">
    <source>
        <dbReference type="ARBA" id="ARBA00022679"/>
    </source>
</evidence>
<dbReference type="GO" id="GO:0005886">
    <property type="term" value="C:plasma membrane"/>
    <property type="evidence" value="ECO:0007669"/>
    <property type="project" value="TreeGrafter"/>
</dbReference>
<dbReference type="GO" id="GO:0000155">
    <property type="term" value="F:phosphorelay sensor kinase activity"/>
    <property type="evidence" value="ECO:0007669"/>
    <property type="project" value="TreeGrafter"/>
</dbReference>
<dbReference type="RefSeq" id="WP_133527596.1">
    <property type="nucleotide sequence ID" value="NZ_SNXO01000003.1"/>
</dbReference>
<evidence type="ECO:0000256" key="1">
    <source>
        <dbReference type="ARBA" id="ARBA00000085"/>
    </source>
</evidence>
<feature type="modified residue" description="4-aspartylphosphate" evidence="8">
    <location>
        <position position="163"/>
    </location>
</feature>
<dbReference type="SUPFAM" id="SSF52172">
    <property type="entry name" value="CheY-like"/>
    <property type="match status" value="1"/>
</dbReference>
<dbReference type="InterPro" id="IPR005467">
    <property type="entry name" value="His_kinase_dom"/>
</dbReference>
<dbReference type="Pfam" id="PF02518">
    <property type="entry name" value="HATPase_c"/>
    <property type="match status" value="1"/>
</dbReference>
<comment type="caution">
    <text evidence="11">The sequence shown here is derived from an EMBL/GenBank/DDBJ whole genome shotgun (WGS) entry which is preliminary data.</text>
</comment>
<dbReference type="OrthoDB" id="9790669at2"/>
<dbReference type="PROSITE" id="PS50109">
    <property type="entry name" value="HIS_KIN"/>
    <property type="match status" value="1"/>
</dbReference>
<organism evidence="11 12">
    <name type="scientific">Aminicella lysinilytica</name>
    <dbReference type="NCBI Taxonomy" id="433323"/>
    <lineage>
        <taxon>Bacteria</taxon>
        <taxon>Bacillati</taxon>
        <taxon>Bacillota</taxon>
        <taxon>Clostridia</taxon>
        <taxon>Peptostreptococcales</taxon>
        <taxon>Anaerovoracaceae</taxon>
        <taxon>Aminicella</taxon>
    </lineage>
</organism>
<protein>
    <recommendedName>
        <fullName evidence="3">Stage 0 sporulation protein A homolog</fullName>
        <ecNumber evidence="2">2.7.13.3</ecNumber>
    </recommendedName>
</protein>
<evidence type="ECO:0000256" key="8">
    <source>
        <dbReference type="PROSITE-ProRule" id="PRU00169"/>
    </source>
</evidence>
<evidence type="ECO:0000256" key="5">
    <source>
        <dbReference type="ARBA" id="ARBA00022777"/>
    </source>
</evidence>
<dbReference type="InterPro" id="IPR036890">
    <property type="entry name" value="HATPase_C_sf"/>
</dbReference>
<dbReference type="Gene3D" id="3.30.565.10">
    <property type="entry name" value="Histidine kinase-like ATPase, C-terminal domain"/>
    <property type="match status" value="1"/>
</dbReference>
<dbReference type="InterPro" id="IPR004358">
    <property type="entry name" value="Sig_transdc_His_kin-like_C"/>
</dbReference>
<keyword evidence="8" id="KW-0597">Phosphoprotein</keyword>
<dbReference type="PRINTS" id="PR00344">
    <property type="entry name" value="BCTRLSENSOR"/>
</dbReference>
<keyword evidence="4" id="KW-0808">Transferase</keyword>
<evidence type="ECO:0000259" key="10">
    <source>
        <dbReference type="PROSITE" id="PS50110"/>
    </source>
</evidence>
<comment type="catalytic activity">
    <reaction evidence="1">
        <text>ATP + protein L-histidine = ADP + protein N-phospho-L-histidine.</text>
        <dbReference type="EC" id="2.7.13.3"/>
    </reaction>
</comment>
<evidence type="ECO:0000256" key="3">
    <source>
        <dbReference type="ARBA" id="ARBA00018672"/>
    </source>
</evidence>
<keyword evidence="6" id="KW-0902">Two-component regulatory system</keyword>
<dbReference type="PROSITE" id="PS50110">
    <property type="entry name" value="RESPONSE_REGULATORY"/>
    <property type="match status" value="1"/>
</dbReference>
<evidence type="ECO:0000256" key="6">
    <source>
        <dbReference type="ARBA" id="ARBA00023012"/>
    </source>
</evidence>
<evidence type="ECO:0000313" key="11">
    <source>
        <dbReference type="EMBL" id="TDP59602.1"/>
    </source>
</evidence>
<dbReference type="GO" id="GO:0009927">
    <property type="term" value="F:histidine phosphotransfer kinase activity"/>
    <property type="evidence" value="ECO:0007669"/>
    <property type="project" value="TreeGrafter"/>
</dbReference>
<dbReference type="SUPFAM" id="SSF55874">
    <property type="entry name" value="ATPase domain of HSP90 chaperone/DNA topoisomerase II/histidine kinase"/>
    <property type="match status" value="1"/>
</dbReference>
<evidence type="ECO:0000256" key="2">
    <source>
        <dbReference type="ARBA" id="ARBA00012438"/>
    </source>
</evidence>
<accession>A0A4V3CS79</accession>
<evidence type="ECO:0000256" key="7">
    <source>
        <dbReference type="ARBA" id="ARBA00024867"/>
    </source>
</evidence>
<comment type="function">
    <text evidence="7">May play the central regulatory role in sporulation. It may be an element of the effector pathway responsible for the activation of sporulation genes in response to nutritional stress. Spo0A may act in concert with spo0H (a sigma factor) to control the expression of some genes that are critical to the sporulation process.</text>
</comment>
<name>A0A4V3CS79_9FIRM</name>
<dbReference type="EC" id="2.7.13.3" evidence="2"/>
<feature type="domain" description="Histidine kinase" evidence="9">
    <location>
        <begin position="14"/>
        <end position="87"/>
    </location>
</feature>
<dbReference type="CDD" id="cd17546">
    <property type="entry name" value="REC_hyHK_CKI1_RcsC-like"/>
    <property type="match status" value="1"/>
</dbReference>
<dbReference type="InterPro" id="IPR011006">
    <property type="entry name" value="CheY-like_superfamily"/>
</dbReference>